<proteinExistence type="predicted"/>
<dbReference type="eggNOG" id="ENOG502QXTQ">
    <property type="taxonomic scope" value="Eukaryota"/>
</dbReference>
<dbReference type="EMBL" id="CP001669">
    <property type="protein sequence ID" value="AFZ79244.1"/>
    <property type="molecule type" value="Genomic_DNA"/>
</dbReference>
<feature type="domain" description="Ribosomal RNA-processing protein 7 C-terminal" evidence="1">
    <location>
        <begin position="137"/>
        <end position="200"/>
    </location>
</feature>
<accession>L0AWF7</accession>
<dbReference type="Proteomes" id="UP000031512">
    <property type="component" value="Chromosome 1"/>
</dbReference>
<dbReference type="VEuPathDB" id="PiroplasmaDB:BEWA_020910"/>
<dbReference type="OrthoDB" id="360263at2759"/>
<dbReference type="InterPro" id="IPR024326">
    <property type="entry name" value="RRP7_C"/>
</dbReference>
<evidence type="ECO:0000259" key="1">
    <source>
        <dbReference type="Pfam" id="PF12923"/>
    </source>
</evidence>
<organism evidence="2 3">
    <name type="scientific">Theileria equi strain WA</name>
    <dbReference type="NCBI Taxonomy" id="1537102"/>
    <lineage>
        <taxon>Eukaryota</taxon>
        <taxon>Sar</taxon>
        <taxon>Alveolata</taxon>
        <taxon>Apicomplexa</taxon>
        <taxon>Aconoidasida</taxon>
        <taxon>Piroplasmida</taxon>
        <taxon>Theileriidae</taxon>
        <taxon>Theileria</taxon>
    </lineage>
</organism>
<name>L0AWF7_THEEQ</name>
<reference evidence="2 3" key="1">
    <citation type="journal article" date="2012" name="BMC Genomics">
        <title>Comparative genomic analysis and phylogenetic position of Theileria equi.</title>
        <authorList>
            <person name="Kappmeyer L.S."/>
            <person name="Thiagarajan M."/>
            <person name="Herndon D.R."/>
            <person name="Ramsay J.D."/>
            <person name="Caler E."/>
            <person name="Djikeng A."/>
            <person name="Gillespie J.J."/>
            <person name="Lau A.O."/>
            <person name="Roalson E.H."/>
            <person name="Silva J.C."/>
            <person name="Silva M.G."/>
            <person name="Suarez C.E."/>
            <person name="Ueti M.W."/>
            <person name="Nene V.M."/>
            <person name="Mealey R.H."/>
            <person name="Knowles D.P."/>
            <person name="Brayton K.A."/>
        </authorList>
    </citation>
    <scope>NUCLEOTIDE SEQUENCE [LARGE SCALE GENOMIC DNA]</scope>
    <source>
        <strain evidence="2 3">WA</strain>
    </source>
</reference>
<dbReference type="KEGG" id="beq:BEWA_020910"/>
<dbReference type="Pfam" id="PF12923">
    <property type="entry name" value="RRP7"/>
    <property type="match status" value="1"/>
</dbReference>
<keyword evidence="3" id="KW-1185">Reference proteome</keyword>
<dbReference type="RefSeq" id="XP_004828910.1">
    <property type="nucleotide sequence ID" value="XM_004828853.1"/>
</dbReference>
<protein>
    <recommendedName>
        <fullName evidence="1">Ribosomal RNA-processing protein 7 C-terminal domain-containing protein</fullName>
    </recommendedName>
</protein>
<sequence length="213" mass="24605">MAEEAPNSPHKQTKGLPFYSQLLYSHIRARIDRESCVLEPEKTILVRSLNPLLTASDIECLCSKDGYIRCFSYSEIHPNASSQERHKHSYYLAYDKPVEADKVFEKYSGEAPTDGILNIDCYGECNDLYESMQEYRSHYKSKDILQKYADEYMLNYDLKMELNKRLREQSITDEEGFTTVVSGPRPERVLASQKKKKSKDASDIYKLKLGSSQ</sequence>
<dbReference type="GeneID" id="15806248"/>
<dbReference type="AlphaFoldDB" id="L0AWF7"/>
<gene>
    <name evidence="2" type="ORF">BEWA_020910</name>
</gene>
<evidence type="ECO:0000313" key="3">
    <source>
        <dbReference type="Proteomes" id="UP000031512"/>
    </source>
</evidence>
<evidence type="ECO:0000313" key="2">
    <source>
        <dbReference type="EMBL" id="AFZ79244.1"/>
    </source>
</evidence>